<sequence length="65" mass="7593">MNNIQLKLYVDDAMKTLTALSIDFITIIRHIEANQKDKDFIISNSNTIHSSYQESKFIDKILVEY</sequence>
<gene>
    <name evidence="1" type="ORF">SAMN05421741_101301</name>
</gene>
<organism evidence="1 2">
    <name type="scientific">Paenimyroides ummariense</name>
    <dbReference type="NCBI Taxonomy" id="913024"/>
    <lineage>
        <taxon>Bacteria</taxon>
        <taxon>Pseudomonadati</taxon>
        <taxon>Bacteroidota</taxon>
        <taxon>Flavobacteriia</taxon>
        <taxon>Flavobacteriales</taxon>
        <taxon>Flavobacteriaceae</taxon>
        <taxon>Paenimyroides</taxon>
    </lineage>
</organism>
<evidence type="ECO:0000313" key="1">
    <source>
        <dbReference type="EMBL" id="SFN14604.1"/>
    </source>
</evidence>
<keyword evidence="2" id="KW-1185">Reference proteome</keyword>
<accession>A0A1I4WL41</accession>
<protein>
    <submittedName>
        <fullName evidence="1">Uncharacterized protein</fullName>
    </submittedName>
</protein>
<evidence type="ECO:0000313" key="2">
    <source>
        <dbReference type="Proteomes" id="UP000199036"/>
    </source>
</evidence>
<reference evidence="2" key="1">
    <citation type="submission" date="2016-10" db="EMBL/GenBank/DDBJ databases">
        <authorList>
            <person name="Varghese N."/>
            <person name="Submissions S."/>
        </authorList>
    </citation>
    <scope>NUCLEOTIDE SEQUENCE [LARGE SCALE GENOMIC DNA]</scope>
    <source>
        <strain evidence="2">DS-12</strain>
    </source>
</reference>
<dbReference type="EMBL" id="FOVI01000001">
    <property type="protein sequence ID" value="SFN14604.1"/>
    <property type="molecule type" value="Genomic_DNA"/>
</dbReference>
<dbReference type="AlphaFoldDB" id="A0A1I4WL41"/>
<dbReference type="STRING" id="913024.SAMN05421741_101301"/>
<dbReference type="Proteomes" id="UP000199036">
    <property type="component" value="Unassembled WGS sequence"/>
</dbReference>
<name>A0A1I4WL41_9FLAO</name>
<proteinExistence type="predicted"/>